<evidence type="ECO:0000313" key="4">
    <source>
        <dbReference type="EMBL" id="MBB3210500.1"/>
    </source>
</evidence>
<name>A0A7W5E5C3_9BACT</name>
<dbReference type="InterPro" id="IPR012373">
    <property type="entry name" value="Ferrdict_sens_TM"/>
</dbReference>
<feature type="region of interest" description="Disordered" evidence="1">
    <location>
        <begin position="70"/>
        <end position="90"/>
    </location>
</feature>
<sequence length="553" mass="61539">MKSAEQCRRVEELLQLSQCGDATVDETEELNDLLRHNEELRYVVVRSLQFDSMLQEEFQVRNTAIQFENASPSSSHPIVTPSRKQVSSSDDSSFLGPWVLMLAATIIGISVVYSTLLYNNNQASVQLASLSTQPILSISDWSFQDVENVMTVTFQEDAQWDDEVEVGDVLSFGRVRLRRGVARLNTVYGAVVILDARERPVLVQIGVDRSLTVHEGTVFAKAYDQALGFTLRTPTTSVVDIGTEFAVSVEPDGQSDVTVLQGAVTWLPIDRAPHFGRSMIAEGKSVRFKSASDNHGTLLDDTDAHMNDLKEFTTRINSRENHEQPILHESFEYPLGVMRKDEGGYGWAEPWFKHSLPESPPNGVIRQGGYLIEPAWLQPSSPRYTVVSLASVSARSFIEPIDLSVDQDVYFSFVMRKRVIQSPRDDRCGAGIALRSGFDVKRFGVSIDMRENLTLFSGTEHSGGKTLKPDQTYLIVVKIVLRDDEPDHIFAKAYSESAPPAACEPTDWDAVGLPFAHDGVVDQVRLWSDATAIAAFDELRLGKSWSSVVPIRH</sequence>
<keyword evidence="2" id="KW-1133">Transmembrane helix</keyword>
<protein>
    <recommendedName>
        <fullName evidence="3">FecR protein domain-containing protein</fullName>
    </recommendedName>
</protein>
<keyword evidence="5" id="KW-1185">Reference proteome</keyword>
<keyword evidence="2" id="KW-0812">Transmembrane</keyword>
<comment type="caution">
    <text evidence="4">The sequence shown here is derived from an EMBL/GenBank/DDBJ whole genome shotgun (WGS) entry which is preliminary data.</text>
</comment>
<evidence type="ECO:0000256" key="1">
    <source>
        <dbReference type="SAM" id="MobiDB-lite"/>
    </source>
</evidence>
<reference evidence="4 5" key="1">
    <citation type="submission" date="2020-08" db="EMBL/GenBank/DDBJ databases">
        <title>Genomic Encyclopedia of Type Strains, Phase III (KMG-III): the genomes of soil and plant-associated and newly described type strains.</title>
        <authorList>
            <person name="Whitman W."/>
        </authorList>
    </citation>
    <scope>NUCLEOTIDE SEQUENCE [LARGE SCALE GENOMIC DNA]</scope>
    <source>
        <strain evidence="4 5">CECT 8075</strain>
    </source>
</reference>
<feature type="domain" description="FecR protein" evidence="3">
    <location>
        <begin position="209"/>
        <end position="264"/>
    </location>
</feature>
<dbReference type="GO" id="GO:0016989">
    <property type="term" value="F:sigma factor antagonist activity"/>
    <property type="evidence" value="ECO:0007669"/>
    <property type="project" value="TreeGrafter"/>
</dbReference>
<evidence type="ECO:0000256" key="2">
    <source>
        <dbReference type="SAM" id="Phobius"/>
    </source>
</evidence>
<dbReference type="RefSeq" id="WP_184309865.1">
    <property type="nucleotide sequence ID" value="NZ_JACHXU010000039.1"/>
</dbReference>
<keyword evidence="2" id="KW-0472">Membrane</keyword>
<feature type="compositionally biased region" description="Polar residues" evidence="1">
    <location>
        <begin position="70"/>
        <end position="86"/>
    </location>
</feature>
<proteinExistence type="predicted"/>
<dbReference type="PANTHER" id="PTHR30273">
    <property type="entry name" value="PERIPLASMIC SIGNAL SENSOR AND SIGMA FACTOR ACTIVATOR FECR-RELATED"/>
    <property type="match status" value="1"/>
</dbReference>
<feature type="transmembrane region" description="Helical" evidence="2">
    <location>
        <begin position="94"/>
        <end position="118"/>
    </location>
</feature>
<dbReference type="Pfam" id="PF04773">
    <property type="entry name" value="FecR"/>
    <property type="match status" value="1"/>
</dbReference>
<dbReference type="Proteomes" id="UP000536179">
    <property type="component" value="Unassembled WGS sequence"/>
</dbReference>
<dbReference type="PANTHER" id="PTHR30273:SF2">
    <property type="entry name" value="PROTEIN FECR"/>
    <property type="match status" value="1"/>
</dbReference>
<evidence type="ECO:0000259" key="3">
    <source>
        <dbReference type="Pfam" id="PF04773"/>
    </source>
</evidence>
<dbReference type="EMBL" id="JACHXU010000039">
    <property type="protein sequence ID" value="MBB3210500.1"/>
    <property type="molecule type" value="Genomic_DNA"/>
</dbReference>
<dbReference type="AlphaFoldDB" id="A0A7W5E5C3"/>
<dbReference type="InterPro" id="IPR006860">
    <property type="entry name" value="FecR"/>
</dbReference>
<organism evidence="4 5">
    <name type="scientific">Aporhodopirellula rubra</name>
    <dbReference type="NCBI Taxonomy" id="980271"/>
    <lineage>
        <taxon>Bacteria</taxon>
        <taxon>Pseudomonadati</taxon>
        <taxon>Planctomycetota</taxon>
        <taxon>Planctomycetia</taxon>
        <taxon>Pirellulales</taxon>
        <taxon>Pirellulaceae</taxon>
        <taxon>Aporhodopirellula</taxon>
    </lineage>
</organism>
<dbReference type="Gene3D" id="2.60.120.1440">
    <property type="match status" value="1"/>
</dbReference>
<accession>A0A7W5E5C3</accession>
<evidence type="ECO:0000313" key="5">
    <source>
        <dbReference type="Proteomes" id="UP000536179"/>
    </source>
</evidence>
<gene>
    <name evidence="4" type="ORF">FHS27_006347</name>
</gene>